<feature type="compositionally biased region" description="Acidic residues" evidence="1">
    <location>
        <begin position="143"/>
        <end position="187"/>
    </location>
</feature>
<dbReference type="Proteomes" id="UP000316726">
    <property type="component" value="Chromosome 4"/>
</dbReference>
<dbReference type="EMBL" id="CP031037">
    <property type="protein sequence ID" value="QDZ20293.1"/>
    <property type="molecule type" value="Genomic_DNA"/>
</dbReference>
<feature type="compositionally biased region" description="Acidic residues" evidence="1">
    <location>
        <begin position="202"/>
        <end position="230"/>
    </location>
</feature>
<accession>A0A5B8MIL8</accession>
<sequence>MAGLPIFYGQAIKPKQELLVDLEYDEIVHLTQFALGEGAKDGERVMVLVEKDEDTPLVLGTLTRGVCDQFKTDLMVGGGDLIRFSHTGKKCAVHVMGFKQEDIFDSDDEDGDDFEMEEMFDGEPTEEEEKKLRASLKKKMMEDPDISSDDDDDSDDNMDFDEDDLSDSTDDDNDDDDDDDSDSDSDDELYKTPEMIPNPGYDDSEDSDDSASDPTDSDSDSEDSDSSDEEDKLKKQKGRKRADSTPTTPNKRAKASDSAPSSAASTPGRTPVLGDANTYETELVNFLRTNGSTSMAIIGTRVKKPSGVPKLGQFIETRPTIFKKMGDKIGLA</sequence>
<gene>
    <name evidence="3" type="ORF">A3770_04p28110</name>
</gene>
<dbReference type="InterPro" id="IPR041232">
    <property type="entry name" value="NPL"/>
</dbReference>
<evidence type="ECO:0000313" key="3">
    <source>
        <dbReference type="EMBL" id="QDZ20293.1"/>
    </source>
</evidence>
<dbReference type="Gene3D" id="2.60.120.340">
    <property type="entry name" value="Nucleoplasmin core domain"/>
    <property type="match status" value="1"/>
</dbReference>
<dbReference type="Pfam" id="PF17800">
    <property type="entry name" value="NPL"/>
    <property type="match status" value="1"/>
</dbReference>
<evidence type="ECO:0000256" key="1">
    <source>
        <dbReference type="SAM" id="MobiDB-lite"/>
    </source>
</evidence>
<feature type="compositionally biased region" description="Low complexity" evidence="1">
    <location>
        <begin position="256"/>
        <end position="265"/>
    </location>
</feature>
<reference evidence="3 4" key="1">
    <citation type="submission" date="2018-07" db="EMBL/GenBank/DDBJ databases">
        <title>The complete nuclear genome of the prasinophyte Chloropicon primus (CCMP1205).</title>
        <authorList>
            <person name="Pombert J.-F."/>
            <person name="Otis C."/>
            <person name="Turmel M."/>
            <person name="Lemieux C."/>
        </authorList>
    </citation>
    <scope>NUCLEOTIDE SEQUENCE [LARGE SCALE GENOMIC DNA]</scope>
    <source>
        <strain evidence="3 4">CCMP1205</strain>
    </source>
</reference>
<keyword evidence="4" id="KW-1185">Reference proteome</keyword>
<feature type="compositionally biased region" description="Acidic residues" evidence="1">
    <location>
        <begin position="103"/>
        <end position="127"/>
    </location>
</feature>
<organism evidence="3 4">
    <name type="scientific">Chloropicon primus</name>
    <dbReference type="NCBI Taxonomy" id="1764295"/>
    <lineage>
        <taxon>Eukaryota</taxon>
        <taxon>Viridiplantae</taxon>
        <taxon>Chlorophyta</taxon>
        <taxon>Chloropicophyceae</taxon>
        <taxon>Chloropicales</taxon>
        <taxon>Chloropicaceae</taxon>
        <taxon>Chloropicon</taxon>
    </lineage>
</organism>
<feature type="domain" description="Nucleoplasmin-like" evidence="2">
    <location>
        <begin position="7"/>
        <end position="98"/>
    </location>
</feature>
<evidence type="ECO:0000259" key="2">
    <source>
        <dbReference type="Pfam" id="PF17800"/>
    </source>
</evidence>
<protein>
    <recommendedName>
        <fullName evidence="2">Nucleoplasmin-like domain-containing protein</fullName>
    </recommendedName>
</protein>
<feature type="region of interest" description="Disordered" evidence="1">
    <location>
        <begin position="103"/>
        <end position="276"/>
    </location>
</feature>
<evidence type="ECO:0000313" key="4">
    <source>
        <dbReference type="Proteomes" id="UP000316726"/>
    </source>
</evidence>
<dbReference type="OrthoDB" id="545563at2759"/>
<name>A0A5B8MIL8_9CHLO</name>
<proteinExistence type="predicted"/>
<dbReference type="AlphaFoldDB" id="A0A5B8MIL8"/>